<dbReference type="InterPro" id="IPR039889">
    <property type="entry name" value="CCD33"/>
</dbReference>
<evidence type="ECO:0000256" key="1">
    <source>
        <dbReference type="SAM" id="Coils"/>
    </source>
</evidence>
<sequence length="198" mass="22360">HLQNELIRKNDREKELLHLCQAQLPQASLLRHYQDKMQKMKGLEDTVRHQEKAGENLPAHLSSVLLAENTRLQAELEKNQHQSAPRILQQQALPDLLGSSSSDKLNLLAKLERAQNRILALENLLEDSARRWGREKQDLATRLQEQEHGFQHASSLVLTDPANVFISSTDPQRPPKLEPQQPGKPAASPKEAADSPHT</sequence>
<gene>
    <name evidence="4" type="primary">LOC106001882</name>
</gene>
<evidence type="ECO:0000256" key="2">
    <source>
        <dbReference type="SAM" id="MobiDB-lite"/>
    </source>
</evidence>
<organism evidence="3 4">
    <name type="scientific">Dipodomys ordii</name>
    <name type="common">Ord's kangaroo rat</name>
    <dbReference type="NCBI Taxonomy" id="10020"/>
    <lineage>
        <taxon>Eukaryota</taxon>
        <taxon>Metazoa</taxon>
        <taxon>Chordata</taxon>
        <taxon>Craniata</taxon>
        <taxon>Vertebrata</taxon>
        <taxon>Euteleostomi</taxon>
        <taxon>Mammalia</taxon>
        <taxon>Eutheria</taxon>
        <taxon>Euarchontoglires</taxon>
        <taxon>Glires</taxon>
        <taxon>Rodentia</taxon>
        <taxon>Castorimorpha</taxon>
        <taxon>Heteromyidae</taxon>
        <taxon>Dipodomyinae</taxon>
        <taxon>Dipodomys</taxon>
    </lineage>
</organism>
<keyword evidence="1" id="KW-0175">Coiled coil</keyword>
<evidence type="ECO:0000313" key="4">
    <source>
        <dbReference type="RefSeq" id="XP_012892286.1"/>
    </source>
</evidence>
<dbReference type="Proteomes" id="UP000081671">
    <property type="component" value="Unplaced"/>
</dbReference>
<name>A0A1S3GU02_DIPOR</name>
<dbReference type="RefSeq" id="XP_012892286.1">
    <property type="nucleotide sequence ID" value="XM_013036832.1"/>
</dbReference>
<dbReference type="GeneID" id="106001882"/>
<feature type="non-terminal residue" evidence="4">
    <location>
        <position position="1"/>
    </location>
</feature>
<accession>A0A1S3GU02</accession>
<reference evidence="4" key="1">
    <citation type="submission" date="2025-08" db="UniProtKB">
        <authorList>
            <consortium name="RefSeq"/>
        </authorList>
    </citation>
    <scope>IDENTIFICATION</scope>
    <source>
        <tissue evidence="4">Kidney</tissue>
    </source>
</reference>
<feature type="region of interest" description="Disordered" evidence="2">
    <location>
        <begin position="161"/>
        <end position="198"/>
    </location>
</feature>
<dbReference type="InParanoid" id="A0A1S3GU02"/>
<feature type="coiled-coil region" evidence="1">
    <location>
        <begin position="104"/>
        <end position="131"/>
    </location>
</feature>
<dbReference type="PANTHER" id="PTHR21623:SF2">
    <property type="entry name" value="COILED-COIL DOMAIN-CONTAINING PROTEIN 33"/>
    <property type="match status" value="1"/>
</dbReference>
<dbReference type="PANTHER" id="PTHR21623">
    <property type="entry name" value="SPERIOLIN-BINDING FACTOR"/>
    <property type="match status" value="1"/>
</dbReference>
<dbReference type="GO" id="GO:0005777">
    <property type="term" value="C:peroxisome"/>
    <property type="evidence" value="ECO:0007669"/>
    <property type="project" value="TreeGrafter"/>
</dbReference>
<dbReference type="AlphaFoldDB" id="A0A1S3GU02"/>
<dbReference type="KEGG" id="dord:106001882"/>
<dbReference type="OrthoDB" id="552574at2759"/>
<proteinExistence type="predicted"/>
<protein>
    <submittedName>
        <fullName evidence="4">Coiled-coil domain-containing protein 33-like</fullName>
    </submittedName>
</protein>
<keyword evidence="3" id="KW-1185">Reference proteome</keyword>
<evidence type="ECO:0000313" key="3">
    <source>
        <dbReference type="Proteomes" id="UP000081671"/>
    </source>
</evidence>